<evidence type="ECO:0000313" key="3">
    <source>
        <dbReference type="Proteomes" id="UP000727456"/>
    </source>
</evidence>
<keyword evidence="3" id="KW-1185">Reference proteome</keyword>
<proteinExistence type="predicted"/>
<evidence type="ECO:0000256" key="1">
    <source>
        <dbReference type="SAM" id="MobiDB-lite"/>
    </source>
</evidence>
<sequence length="254" mass="28161">MAEEEAVFPAGGDVGDDVASKPDQSGDPPSVVAAYIPEDILARYEVYSYRNAALILRQAYPEQFEELMNALRAFKISTATILKAGGNESEIPKLISAELRPRGWNETTIRADLLISLLWKEQQLKRNGKPKNVKREEQRTKARFLDGHKVDYIKGAVAFDLEWNSKDQTFDRDLYAFSAFSQCGVIDVGVLLTRSASLNPVFASLGKKVAAKYGASTTWMGKLIYRLNAGRNGSCPVLAIGIRPECVEDWEQPA</sequence>
<gene>
    <name evidence="2" type="ORF">FHS31_002665</name>
</gene>
<dbReference type="InterPro" id="IPR011338">
    <property type="entry name" value="BamHI/BglII/BstY"/>
</dbReference>
<organism evidence="2 3">
    <name type="scientific">Sphingomonas vulcanisoli</name>
    <dbReference type="NCBI Taxonomy" id="1658060"/>
    <lineage>
        <taxon>Bacteria</taxon>
        <taxon>Pseudomonadati</taxon>
        <taxon>Pseudomonadota</taxon>
        <taxon>Alphaproteobacteria</taxon>
        <taxon>Sphingomonadales</taxon>
        <taxon>Sphingomonadaceae</taxon>
        <taxon>Sphingomonas</taxon>
    </lineage>
</organism>
<accession>A0ABX0TX71</accession>
<dbReference type="Proteomes" id="UP000727456">
    <property type="component" value="Unassembled WGS sequence"/>
</dbReference>
<protein>
    <recommendedName>
        <fullName evidence="4">Restriction endonuclease</fullName>
    </recommendedName>
</protein>
<comment type="caution">
    <text evidence="2">The sequence shown here is derived from an EMBL/GenBank/DDBJ whole genome shotgun (WGS) entry which is preliminary data.</text>
</comment>
<dbReference type="Pfam" id="PF09195">
    <property type="entry name" value="Endonuc-BglII"/>
    <property type="match status" value="1"/>
</dbReference>
<evidence type="ECO:0000313" key="2">
    <source>
        <dbReference type="EMBL" id="NIJ09035.1"/>
    </source>
</evidence>
<feature type="region of interest" description="Disordered" evidence="1">
    <location>
        <begin position="1"/>
        <end position="29"/>
    </location>
</feature>
<dbReference type="EMBL" id="JAAOZC010000007">
    <property type="protein sequence ID" value="NIJ09035.1"/>
    <property type="molecule type" value="Genomic_DNA"/>
</dbReference>
<name>A0ABX0TX71_9SPHN</name>
<dbReference type="InterPro" id="IPR015278">
    <property type="entry name" value="BglII-like"/>
</dbReference>
<dbReference type="RefSeq" id="WP_167074249.1">
    <property type="nucleotide sequence ID" value="NZ_JAAOZC010000007.1"/>
</dbReference>
<dbReference type="InterPro" id="IPR011335">
    <property type="entry name" value="Restrct_endonuc-II-like"/>
</dbReference>
<dbReference type="Gene3D" id="3.40.91.20">
    <property type="match status" value="1"/>
</dbReference>
<reference evidence="2 3" key="1">
    <citation type="submission" date="2020-03" db="EMBL/GenBank/DDBJ databases">
        <title>Genomic Encyclopedia of Type Strains, Phase III (KMG-III): the genomes of soil and plant-associated and newly described type strains.</title>
        <authorList>
            <person name="Whitman W."/>
        </authorList>
    </citation>
    <scope>NUCLEOTIDE SEQUENCE [LARGE SCALE GENOMIC DNA]</scope>
    <source>
        <strain evidence="2 3">CECT 8804</strain>
    </source>
</reference>
<evidence type="ECO:0008006" key="4">
    <source>
        <dbReference type="Google" id="ProtNLM"/>
    </source>
</evidence>
<dbReference type="SUPFAM" id="SSF52980">
    <property type="entry name" value="Restriction endonuclease-like"/>
    <property type="match status" value="1"/>
</dbReference>